<reference evidence="2 3" key="1">
    <citation type="submission" date="2019-06" db="EMBL/GenBank/DDBJ databases">
        <authorList>
            <person name="Li M."/>
        </authorList>
    </citation>
    <scope>NUCLEOTIDE SEQUENCE [LARGE SCALE GENOMIC DNA]</scope>
    <source>
        <strain evidence="2 3">BGMRC2036</strain>
    </source>
</reference>
<keyword evidence="1" id="KW-1133">Transmembrane helix</keyword>
<keyword evidence="3" id="KW-1185">Reference proteome</keyword>
<feature type="transmembrane region" description="Helical" evidence="1">
    <location>
        <begin position="14"/>
        <end position="32"/>
    </location>
</feature>
<sequence>MKSVFFRIMHASEFWRVFNIWVAINMVVPQVIDYSRITRTLHFIPFYFVLVVLLAWLNIRFLREHKALMIMTVVLNILAFLLISELSFPYGLLSAGQILRSMYWPF</sequence>
<gene>
    <name evidence="2" type="ORF">FJU08_03695</name>
</gene>
<name>A0A506UG55_9HYPH</name>
<comment type="caution">
    <text evidence="2">The sequence shown here is derived from an EMBL/GenBank/DDBJ whole genome shotgun (WGS) entry which is preliminary data.</text>
</comment>
<proteinExistence type="predicted"/>
<organism evidence="2 3">
    <name type="scientific">Martelella alba</name>
    <dbReference type="NCBI Taxonomy" id="2590451"/>
    <lineage>
        <taxon>Bacteria</taxon>
        <taxon>Pseudomonadati</taxon>
        <taxon>Pseudomonadota</taxon>
        <taxon>Alphaproteobacteria</taxon>
        <taxon>Hyphomicrobiales</taxon>
        <taxon>Aurantimonadaceae</taxon>
        <taxon>Martelella</taxon>
    </lineage>
</organism>
<feature type="transmembrane region" description="Helical" evidence="1">
    <location>
        <begin position="68"/>
        <end position="93"/>
    </location>
</feature>
<dbReference type="AlphaFoldDB" id="A0A506UG55"/>
<dbReference type="RefSeq" id="WP_141147637.1">
    <property type="nucleotide sequence ID" value="NZ_VHLG01000002.1"/>
</dbReference>
<dbReference type="Proteomes" id="UP000318801">
    <property type="component" value="Unassembled WGS sequence"/>
</dbReference>
<feature type="transmembrane region" description="Helical" evidence="1">
    <location>
        <begin position="44"/>
        <end position="62"/>
    </location>
</feature>
<evidence type="ECO:0000313" key="3">
    <source>
        <dbReference type="Proteomes" id="UP000318801"/>
    </source>
</evidence>
<evidence type="ECO:0000313" key="2">
    <source>
        <dbReference type="EMBL" id="TPW32125.1"/>
    </source>
</evidence>
<keyword evidence="1" id="KW-0472">Membrane</keyword>
<protein>
    <submittedName>
        <fullName evidence="2">Uncharacterized protein</fullName>
    </submittedName>
</protein>
<keyword evidence="1" id="KW-0812">Transmembrane</keyword>
<accession>A0A506UG55</accession>
<dbReference type="EMBL" id="VHLG01000002">
    <property type="protein sequence ID" value="TPW32125.1"/>
    <property type="molecule type" value="Genomic_DNA"/>
</dbReference>
<evidence type="ECO:0000256" key="1">
    <source>
        <dbReference type="SAM" id="Phobius"/>
    </source>
</evidence>